<protein>
    <submittedName>
        <fullName evidence="5">Pectinesterase</fullName>
    </submittedName>
</protein>
<dbReference type="EnsemblPlants" id="OB07G20140.1">
    <property type="protein sequence ID" value="OB07G20140.1"/>
    <property type="gene ID" value="OB07G20140"/>
</dbReference>
<evidence type="ECO:0000256" key="3">
    <source>
        <dbReference type="ARBA" id="ARBA00023085"/>
    </source>
</evidence>
<dbReference type="Pfam" id="PF01095">
    <property type="entry name" value="Pectinesterase"/>
    <property type="match status" value="1"/>
</dbReference>
<keyword evidence="2" id="KW-0378">Hydrolase</keyword>
<dbReference type="Proteomes" id="UP000006038">
    <property type="component" value="Chromosome 7"/>
</dbReference>
<keyword evidence="3" id="KW-0063">Aspartyl esterase</keyword>
<reference evidence="5" key="1">
    <citation type="journal article" date="2013" name="Nat. Commun.">
        <title>Whole-genome sequencing of Oryza brachyantha reveals mechanisms underlying Oryza genome evolution.</title>
        <authorList>
            <person name="Chen J."/>
            <person name="Huang Q."/>
            <person name="Gao D."/>
            <person name="Wang J."/>
            <person name="Lang Y."/>
            <person name="Liu T."/>
            <person name="Li B."/>
            <person name="Bai Z."/>
            <person name="Luis Goicoechea J."/>
            <person name="Liang C."/>
            <person name="Chen C."/>
            <person name="Zhang W."/>
            <person name="Sun S."/>
            <person name="Liao Y."/>
            <person name="Zhang X."/>
            <person name="Yang L."/>
            <person name="Song C."/>
            <person name="Wang M."/>
            <person name="Shi J."/>
            <person name="Liu G."/>
            <person name="Liu J."/>
            <person name="Zhou H."/>
            <person name="Zhou W."/>
            <person name="Yu Q."/>
            <person name="An N."/>
            <person name="Chen Y."/>
            <person name="Cai Q."/>
            <person name="Wang B."/>
            <person name="Liu B."/>
            <person name="Min J."/>
            <person name="Huang Y."/>
            <person name="Wu H."/>
            <person name="Li Z."/>
            <person name="Zhang Y."/>
            <person name="Yin Y."/>
            <person name="Song W."/>
            <person name="Jiang J."/>
            <person name="Jackson S.A."/>
            <person name="Wing R.A."/>
            <person name="Wang J."/>
            <person name="Chen M."/>
        </authorList>
    </citation>
    <scope>NUCLEOTIDE SEQUENCE [LARGE SCALE GENOMIC DNA]</scope>
    <source>
        <strain evidence="5">cv. IRGC 101232</strain>
    </source>
</reference>
<sequence length="74" mass="7853">MHAYTVAAVIGHGFIAQDLTIENTAGPVVPASPALALRSDSNNKSLLINRCRLEGHQDTLWAPQNNVPPVLPAV</sequence>
<evidence type="ECO:0000313" key="6">
    <source>
        <dbReference type="Proteomes" id="UP000006038"/>
    </source>
</evidence>
<organism evidence="5">
    <name type="scientific">Oryza brachyantha</name>
    <name type="common">malo sina</name>
    <dbReference type="NCBI Taxonomy" id="4533"/>
    <lineage>
        <taxon>Eukaryota</taxon>
        <taxon>Viridiplantae</taxon>
        <taxon>Streptophyta</taxon>
        <taxon>Embryophyta</taxon>
        <taxon>Tracheophyta</taxon>
        <taxon>Spermatophyta</taxon>
        <taxon>Magnoliopsida</taxon>
        <taxon>Liliopsida</taxon>
        <taxon>Poales</taxon>
        <taxon>Poaceae</taxon>
        <taxon>BOP clade</taxon>
        <taxon>Oryzoideae</taxon>
        <taxon>Oryzeae</taxon>
        <taxon>Oryzinae</taxon>
        <taxon>Oryza</taxon>
    </lineage>
</organism>
<dbReference type="PANTHER" id="PTHR31707">
    <property type="entry name" value="PECTINESTERASE"/>
    <property type="match status" value="1"/>
</dbReference>
<dbReference type="InterPro" id="IPR000070">
    <property type="entry name" value="Pectinesterase_cat"/>
</dbReference>
<dbReference type="Gene3D" id="2.160.20.10">
    <property type="entry name" value="Single-stranded right-handed beta-helix, Pectin lyase-like"/>
    <property type="match status" value="1"/>
</dbReference>
<dbReference type="Gramene" id="OB07G20140.1">
    <property type="protein sequence ID" value="OB07G20140.1"/>
    <property type="gene ID" value="OB07G20140"/>
</dbReference>
<dbReference type="GO" id="GO:0030599">
    <property type="term" value="F:pectinesterase activity"/>
    <property type="evidence" value="ECO:0007669"/>
    <property type="project" value="InterPro"/>
</dbReference>
<comment type="pathway">
    <text evidence="1">Glycan metabolism; pectin degradation; 2-dehydro-3-deoxy-D-gluconate from pectin: step 1/5.</text>
</comment>
<evidence type="ECO:0000256" key="2">
    <source>
        <dbReference type="ARBA" id="ARBA00022801"/>
    </source>
</evidence>
<dbReference type="AlphaFoldDB" id="J3MKT2"/>
<dbReference type="InterPro" id="IPR012334">
    <property type="entry name" value="Pectin_lyas_fold"/>
</dbReference>
<dbReference type="GO" id="GO:0042545">
    <property type="term" value="P:cell wall modification"/>
    <property type="evidence" value="ECO:0007669"/>
    <property type="project" value="InterPro"/>
</dbReference>
<accession>J3MKT2</accession>
<dbReference type="HOGENOM" id="CLU_2691708_0_0_1"/>
<dbReference type="UniPathway" id="UPA00545">
    <property type="reaction ID" value="UER00823"/>
</dbReference>
<reference evidence="5" key="2">
    <citation type="submission" date="2013-04" db="UniProtKB">
        <authorList>
            <consortium name="EnsemblPlants"/>
        </authorList>
    </citation>
    <scope>IDENTIFICATION</scope>
</reference>
<proteinExistence type="predicted"/>
<dbReference type="InterPro" id="IPR011050">
    <property type="entry name" value="Pectin_lyase_fold/virulence"/>
</dbReference>
<name>J3MKT2_ORYBR</name>
<dbReference type="STRING" id="4533.J3MKT2"/>
<evidence type="ECO:0000256" key="1">
    <source>
        <dbReference type="ARBA" id="ARBA00005184"/>
    </source>
</evidence>
<keyword evidence="6" id="KW-1185">Reference proteome</keyword>
<dbReference type="SUPFAM" id="SSF51126">
    <property type="entry name" value="Pectin lyase-like"/>
    <property type="match status" value="1"/>
</dbReference>
<evidence type="ECO:0000313" key="5">
    <source>
        <dbReference type="EnsemblPlants" id="OB07G20140.1"/>
    </source>
</evidence>
<evidence type="ECO:0000259" key="4">
    <source>
        <dbReference type="Pfam" id="PF01095"/>
    </source>
</evidence>
<dbReference type="GO" id="GO:0045490">
    <property type="term" value="P:pectin catabolic process"/>
    <property type="evidence" value="ECO:0007669"/>
    <property type="project" value="UniProtKB-UniPathway"/>
</dbReference>
<feature type="domain" description="Pectinesterase catalytic" evidence="4">
    <location>
        <begin position="7"/>
        <end position="62"/>
    </location>
</feature>